<feature type="signal peptide" evidence="1">
    <location>
        <begin position="1"/>
        <end position="19"/>
    </location>
</feature>
<proteinExistence type="predicted"/>
<evidence type="ECO:0000313" key="2">
    <source>
        <dbReference type="EMBL" id="GAU08784.1"/>
    </source>
</evidence>
<protein>
    <recommendedName>
        <fullName evidence="4">Lipoprotein</fullName>
    </recommendedName>
</protein>
<dbReference type="EMBL" id="BDFE01000015">
    <property type="protein sequence ID" value="GAU08784.1"/>
    <property type="molecule type" value="Genomic_DNA"/>
</dbReference>
<sequence>MKRLLVILMLFGMFGMGCAGMGGSDKTATQNPATPTQSQQVNPEDVDSYYDFDDVLVPREMEIDSKKSLVFESPNLKAGMMSFEGRVDAVSLFDFFVNSMPKDGWQTTSSFKYGRYIIGFEKPNKDCIISITDGSFKTGLQIWVNERKPSSASTSVERNLSE</sequence>
<accession>A0A194AJ62</accession>
<dbReference type="PROSITE" id="PS51257">
    <property type="entry name" value="PROKAR_LIPOPROTEIN"/>
    <property type="match status" value="1"/>
</dbReference>
<reference evidence="3" key="1">
    <citation type="submission" date="2016-06" db="EMBL/GenBank/DDBJ databases">
        <title>Draft genome sequence of Desulfoplanes formicivorans strain Pf12B.</title>
        <authorList>
            <person name="Watanabe M."/>
            <person name="Kojima H."/>
            <person name="Fukui M."/>
        </authorList>
    </citation>
    <scope>NUCLEOTIDE SEQUENCE [LARGE SCALE GENOMIC DNA]</scope>
    <source>
        <strain evidence="3">Pf12B</strain>
    </source>
</reference>
<gene>
    <name evidence="2" type="ORF">DPF_1501</name>
</gene>
<evidence type="ECO:0000256" key="1">
    <source>
        <dbReference type="SAM" id="SignalP"/>
    </source>
</evidence>
<comment type="caution">
    <text evidence="2">The sequence shown here is derived from an EMBL/GenBank/DDBJ whole genome shotgun (WGS) entry which is preliminary data.</text>
</comment>
<dbReference type="Proteomes" id="UP000095200">
    <property type="component" value="Unassembled WGS sequence"/>
</dbReference>
<organism evidence="2 3">
    <name type="scientific">Desulfoplanes formicivorans</name>
    <dbReference type="NCBI Taxonomy" id="1592317"/>
    <lineage>
        <taxon>Bacteria</taxon>
        <taxon>Pseudomonadati</taxon>
        <taxon>Thermodesulfobacteriota</taxon>
        <taxon>Desulfovibrionia</taxon>
        <taxon>Desulfovibrionales</taxon>
        <taxon>Desulfoplanaceae</taxon>
        <taxon>Desulfoplanes</taxon>
    </lineage>
</organism>
<dbReference type="STRING" id="1592317.DPF_1501"/>
<name>A0A194AJ62_9BACT</name>
<feature type="chain" id="PRO_5008262352" description="Lipoprotein" evidence="1">
    <location>
        <begin position="20"/>
        <end position="162"/>
    </location>
</feature>
<evidence type="ECO:0008006" key="4">
    <source>
        <dbReference type="Google" id="ProtNLM"/>
    </source>
</evidence>
<dbReference type="AlphaFoldDB" id="A0A194AJ62"/>
<evidence type="ECO:0000313" key="3">
    <source>
        <dbReference type="Proteomes" id="UP000095200"/>
    </source>
</evidence>
<dbReference type="RefSeq" id="WP_069858552.1">
    <property type="nucleotide sequence ID" value="NZ_BDFE01000015.1"/>
</dbReference>
<dbReference type="OrthoDB" id="9794844at2"/>
<keyword evidence="1" id="KW-0732">Signal</keyword>
<keyword evidence="3" id="KW-1185">Reference proteome</keyword>